<reference evidence="4 5" key="1">
    <citation type="journal article" date="2016" name="Nat. Commun.">
        <title>Thousands of microbial genomes shed light on interconnected biogeochemical processes in an aquifer system.</title>
        <authorList>
            <person name="Anantharaman K."/>
            <person name="Brown C.T."/>
            <person name="Hug L.A."/>
            <person name="Sharon I."/>
            <person name="Castelle C.J."/>
            <person name="Probst A.J."/>
            <person name="Thomas B.C."/>
            <person name="Singh A."/>
            <person name="Wilkins M.J."/>
            <person name="Karaoz U."/>
            <person name="Brodie E.L."/>
            <person name="Williams K.H."/>
            <person name="Hubbard S.S."/>
            <person name="Banfield J.F."/>
        </authorList>
    </citation>
    <scope>NUCLEOTIDE SEQUENCE [LARGE SCALE GENOMIC DNA]</scope>
</reference>
<evidence type="ECO:0000256" key="1">
    <source>
        <dbReference type="ARBA" id="ARBA00022980"/>
    </source>
</evidence>
<dbReference type="InterPro" id="IPR000307">
    <property type="entry name" value="Ribosomal_bS16"/>
</dbReference>
<dbReference type="GO" id="GO:0015935">
    <property type="term" value="C:small ribosomal subunit"/>
    <property type="evidence" value="ECO:0007669"/>
    <property type="project" value="TreeGrafter"/>
</dbReference>
<dbReference type="AlphaFoldDB" id="A0A1F7IB62"/>
<dbReference type="Pfam" id="PF00886">
    <property type="entry name" value="Ribosomal_S16"/>
    <property type="match status" value="1"/>
</dbReference>
<organism evidence="4 5">
    <name type="scientific">Candidatus Roizmanbacteria bacterium RIFCSPLOWO2_01_FULL_37_12</name>
    <dbReference type="NCBI Taxonomy" id="1802056"/>
    <lineage>
        <taxon>Bacteria</taxon>
        <taxon>Candidatus Roizmaniibacteriota</taxon>
    </lineage>
</organism>
<gene>
    <name evidence="3" type="primary">rpsP</name>
    <name evidence="4" type="ORF">A2954_00245</name>
</gene>
<dbReference type="NCBIfam" id="TIGR00002">
    <property type="entry name" value="S16"/>
    <property type="match status" value="1"/>
</dbReference>
<evidence type="ECO:0000313" key="4">
    <source>
        <dbReference type="EMBL" id="OGK40594.1"/>
    </source>
</evidence>
<evidence type="ECO:0000256" key="2">
    <source>
        <dbReference type="ARBA" id="ARBA00023274"/>
    </source>
</evidence>
<dbReference type="GO" id="GO:0003735">
    <property type="term" value="F:structural constituent of ribosome"/>
    <property type="evidence" value="ECO:0007669"/>
    <property type="project" value="InterPro"/>
</dbReference>
<accession>A0A1F7IB62</accession>
<comment type="caution">
    <text evidence="4">The sequence shown here is derived from an EMBL/GenBank/DDBJ whole genome shotgun (WGS) entry which is preliminary data.</text>
</comment>
<dbReference type="HAMAP" id="MF_00385">
    <property type="entry name" value="Ribosomal_bS16"/>
    <property type="match status" value="1"/>
</dbReference>
<dbReference type="EMBL" id="MGAG01000023">
    <property type="protein sequence ID" value="OGK40594.1"/>
    <property type="molecule type" value="Genomic_DNA"/>
</dbReference>
<dbReference type="Gene3D" id="3.30.1320.10">
    <property type="match status" value="1"/>
</dbReference>
<evidence type="ECO:0000256" key="3">
    <source>
        <dbReference type="HAMAP-Rule" id="MF_00385"/>
    </source>
</evidence>
<keyword evidence="1 3" id="KW-0689">Ribosomal protein</keyword>
<sequence>MAVAIKLIRIGKKGYPSYRIVAIDKREKRNGPYLEKIGFYNPVASPPVLTINKQKFDYWLSKGAELSEGIIKLKYQMRKLKGI</sequence>
<name>A0A1F7IB62_9BACT</name>
<keyword evidence="2 3" id="KW-0687">Ribonucleoprotein</keyword>
<protein>
    <recommendedName>
        <fullName evidence="3">Small ribosomal subunit protein bS16</fullName>
    </recommendedName>
</protein>
<dbReference type="Proteomes" id="UP000177698">
    <property type="component" value="Unassembled WGS sequence"/>
</dbReference>
<dbReference type="PANTHER" id="PTHR12919">
    <property type="entry name" value="30S RIBOSOMAL PROTEIN S16"/>
    <property type="match status" value="1"/>
</dbReference>
<dbReference type="STRING" id="1802056.A2954_00245"/>
<dbReference type="InterPro" id="IPR023803">
    <property type="entry name" value="Ribosomal_bS16_dom_sf"/>
</dbReference>
<dbReference type="SUPFAM" id="SSF54565">
    <property type="entry name" value="Ribosomal protein S16"/>
    <property type="match status" value="1"/>
</dbReference>
<dbReference type="PANTHER" id="PTHR12919:SF20">
    <property type="entry name" value="SMALL RIBOSOMAL SUBUNIT PROTEIN BS16M"/>
    <property type="match status" value="1"/>
</dbReference>
<dbReference type="GO" id="GO:0005737">
    <property type="term" value="C:cytoplasm"/>
    <property type="evidence" value="ECO:0007669"/>
    <property type="project" value="UniProtKB-ARBA"/>
</dbReference>
<evidence type="ECO:0000313" key="5">
    <source>
        <dbReference type="Proteomes" id="UP000177698"/>
    </source>
</evidence>
<proteinExistence type="inferred from homology"/>
<dbReference type="GO" id="GO:0006412">
    <property type="term" value="P:translation"/>
    <property type="evidence" value="ECO:0007669"/>
    <property type="project" value="UniProtKB-UniRule"/>
</dbReference>
<comment type="similarity">
    <text evidence="3">Belongs to the bacterial ribosomal protein bS16 family.</text>
</comment>